<accession>A0A1M5SP89</accession>
<organism evidence="1 2">
    <name type="scientific">Marisediminitalea aggregata</name>
    <dbReference type="NCBI Taxonomy" id="634436"/>
    <lineage>
        <taxon>Bacteria</taxon>
        <taxon>Pseudomonadati</taxon>
        <taxon>Pseudomonadota</taxon>
        <taxon>Gammaproteobacteria</taxon>
        <taxon>Alteromonadales</taxon>
        <taxon>Alteromonadaceae</taxon>
        <taxon>Marisediminitalea</taxon>
    </lineage>
</organism>
<dbReference type="OrthoDB" id="7033077at2"/>
<dbReference type="SUPFAM" id="SSF52266">
    <property type="entry name" value="SGNH hydrolase"/>
    <property type="match status" value="2"/>
</dbReference>
<proteinExistence type="predicted"/>
<evidence type="ECO:0000313" key="2">
    <source>
        <dbReference type="Proteomes" id="UP000184520"/>
    </source>
</evidence>
<dbReference type="Gene3D" id="3.40.50.1110">
    <property type="entry name" value="SGNH hydrolase"/>
    <property type="match status" value="1"/>
</dbReference>
<dbReference type="EMBL" id="FQWD01000010">
    <property type="protein sequence ID" value="SHH40306.1"/>
    <property type="molecule type" value="Genomic_DNA"/>
</dbReference>
<evidence type="ECO:0000313" key="1">
    <source>
        <dbReference type="EMBL" id="SHH40306.1"/>
    </source>
</evidence>
<dbReference type="AlphaFoldDB" id="A0A1M5SP89"/>
<reference evidence="2" key="1">
    <citation type="submission" date="2016-11" db="EMBL/GenBank/DDBJ databases">
        <authorList>
            <person name="Varghese N."/>
            <person name="Submissions S."/>
        </authorList>
    </citation>
    <scope>NUCLEOTIDE SEQUENCE [LARGE SCALE GENOMIC DNA]</scope>
    <source>
        <strain evidence="2">CGMCC 1.8995</strain>
    </source>
</reference>
<name>A0A1M5SP89_9ALTE</name>
<dbReference type="RefSeq" id="WP_073325398.1">
    <property type="nucleotide sequence ID" value="NZ_FQWD01000010.1"/>
</dbReference>
<keyword evidence="2" id="KW-1185">Reference proteome</keyword>
<dbReference type="GO" id="GO:0016788">
    <property type="term" value="F:hydrolase activity, acting on ester bonds"/>
    <property type="evidence" value="ECO:0007669"/>
    <property type="project" value="UniProtKB-ARBA"/>
</dbReference>
<dbReference type="STRING" id="634436.SAMN05216361_0053"/>
<dbReference type="InterPro" id="IPR036514">
    <property type="entry name" value="SGNH_hydro_sf"/>
</dbReference>
<sequence length="642" mass="69918">MNEYVFELKDVSIAAGSDTLQINNSDSVFGAIPSSMLWIDSYRPRFVQSVDNTARTVTLTANWDGADVINKPATIAPFPSLGQQQNAVDAVNSVKSSAQTLLDRFLSLESTYRDYLADRFFTLASLIENNLHYQTYQEMIAAPNPSVSNVMAFVWNDPIVANNGLYGFDGSNWEWSVFNPAVKDDIENLGIEYQSQNASGLAFAIVDENGLRTWLESDIKGKPTSHAIEKIKLVSDFYTGSEVFDFFESEGWENIDSSLESIAYSVVDENGLRTWIESDLSGNPTTNSIDKIKQTGEFLDSSEIIENISSQTGSESFNSSISGVAFALVDESGRRTWLEADLNGDPTSQSVNRMAAALGLANKWESGPNFVAWGDSLTAGTGGNGTPYTQHLQSLLNSVGSSASVTNRGVGGEDSVTITARTNANPFLCEVDNAQIPATGRVNITLMPINGVIPAPLKQGPSSYAATLNGVAGVFGRTITNSIYQYWFERDTDGDAVECIGEYPLYLTSSYAHQEDIAIIWMGQNGPTNARTVNDARAVAAYLSPPQSRYLVLSKPGGNSYQDADDAVFFAEFGRRFIPVRQLLSRYGLQWAGLTATQADLDDMATGAVPASLRYDAIHLNTPGYQCVAKIIFERLTELGWL</sequence>
<dbReference type="Proteomes" id="UP000184520">
    <property type="component" value="Unassembled WGS sequence"/>
</dbReference>
<gene>
    <name evidence="1" type="ORF">SAMN05216361_0053</name>
</gene>
<protein>
    <submittedName>
        <fullName evidence="1">Uncharacterized protein</fullName>
    </submittedName>
</protein>